<dbReference type="Pfam" id="PF13452">
    <property type="entry name" value="FAS1_DH_region"/>
    <property type="match status" value="1"/>
</dbReference>
<gene>
    <name evidence="2" type="ORF">ML536_01870</name>
</gene>
<evidence type="ECO:0000313" key="3">
    <source>
        <dbReference type="Proteomes" id="UP001156140"/>
    </source>
</evidence>
<dbReference type="InterPro" id="IPR029069">
    <property type="entry name" value="HotDog_dom_sf"/>
</dbReference>
<reference evidence="2" key="1">
    <citation type="submission" date="2022-03" db="EMBL/GenBank/DDBJ databases">
        <title>The complete genome sequence of a Methyloterrigena soli.</title>
        <authorList>
            <person name="Zi Z."/>
        </authorList>
    </citation>
    <scope>NUCLEOTIDE SEQUENCE</scope>
    <source>
        <strain evidence="2">M48</strain>
    </source>
</reference>
<feature type="domain" description="FAS1-like dehydratase" evidence="1">
    <location>
        <begin position="5"/>
        <end position="136"/>
    </location>
</feature>
<dbReference type="AlphaFoldDB" id="A0AA41QK12"/>
<dbReference type="RefSeq" id="WP_281734759.1">
    <property type="nucleotide sequence ID" value="NZ_JAKETQ010000001.1"/>
</dbReference>
<dbReference type="Gene3D" id="3.10.129.10">
    <property type="entry name" value="Hotdog Thioesterase"/>
    <property type="match status" value="1"/>
</dbReference>
<name>A0AA41QK12_9HYPH</name>
<dbReference type="EMBL" id="JALAZD010000001">
    <property type="protein sequence ID" value="MCI0125568.1"/>
    <property type="molecule type" value="Genomic_DNA"/>
</dbReference>
<comment type="caution">
    <text evidence="2">The sequence shown here is derived from an EMBL/GenBank/DDBJ whole genome shotgun (WGS) entry which is preliminary data.</text>
</comment>
<keyword evidence="3" id="KW-1185">Reference proteome</keyword>
<dbReference type="InterPro" id="IPR039569">
    <property type="entry name" value="FAS1-like_DH_region"/>
</dbReference>
<dbReference type="Proteomes" id="UP001156140">
    <property type="component" value="Unassembled WGS sequence"/>
</dbReference>
<dbReference type="SUPFAM" id="SSF54637">
    <property type="entry name" value="Thioesterase/thiol ester dehydrase-isomerase"/>
    <property type="match status" value="1"/>
</dbReference>
<accession>A0AA41QK12</accession>
<evidence type="ECO:0000259" key="1">
    <source>
        <dbReference type="Pfam" id="PF13452"/>
    </source>
</evidence>
<proteinExistence type="predicted"/>
<protein>
    <submittedName>
        <fullName evidence="2">MaoC family dehydratase N-terminal domain-containing protein</fullName>
    </submittedName>
</protein>
<dbReference type="InterPro" id="IPR016709">
    <property type="entry name" value="HadA-like"/>
</dbReference>
<dbReference type="PIRSF" id="PIRSF018072">
    <property type="entry name" value="UCP018072"/>
    <property type="match status" value="1"/>
</dbReference>
<evidence type="ECO:0000313" key="2">
    <source>
        <dbReference type="EMBL" id="MCI0125568.1"/>
    </source>
</evidence>
<dbReference type="CDD" id="cd03441">
    <property type="entry name" value="R_hydratase_like"/>
    <property type="match status" value="1"/>
</dbReference>
<sequence>MADASLIGHESPEGHMPVERGKVAEFARATFSDRPIFTDPEAARQAGFRDVPAPPTFVVASAHFVPSDPGFSAKLDMKRILAGGAEWEFFRPLVAGDELTVRSRVVDVETKQGKRGQMTLITREVSYFDASGELVQRMRSTVIEMPPMEAKAP</sequence>
<organism evidence="2 3">
    <name type="scientific">Paradevosia shaoguanensis</name>
    <dbReference type="NCBI Taxonomy" id="1335043"/>
    <lineage>
        <taxon>Bacteria</taxon>
        <taxon>Pseudomonadati</taxon>
        <taxon>Pseudomonadota</taxon>
        <taxon>Alphaproteobacteria</taxon>
        <taxon>Hyphomicrobiales</taxon>
        <taxon>Devosiaceae</taxon>
        <taxon>Paradevosia</taxon>
    </lineage>
</organism>